<feature type="region of interest" description="Disordered" evidence="2">
    <location>
        <begin position="629"/>
        <end position="694"/>
    </location>
</feature>
<dbReference type="PROSITE" id="PS51194">
    <property type="entry name" value="HELICASE_CTER"/>
    <property type="match status" value="1"/>
</dbReference>
<dbReference type="Gene3D" id="3.40.50.10810">
    <property type="entry name" value="Tandem AAA-ATPase domain"/>
    <property type="match status" value="1"/>
</dbReference>
<feature type="compositionally biased region" description="Low complexity" evidence="2">
    <location>
        <begin position="1009"/>
        <end position="1018"/>
    </location>
</feature>
<dbReference type="SMART" id="SM00490">
    <property type="entry name" value="HELICc"/>
    <property type="match status" value="1"/>
</dbReference>
<keyword evidence="6" id="KW-1185">Reference proteome</keyword>
<dbReference type="InterPro" id="IPR027417">
    <property type="entry name" value="P-loop_NTPase"/>
</dbReference>
<evidence type="ECO:0000259" key="3">
    <source>
        <dbReference type="PROSITE" id="PS51192"/>
    </source>
</evidence>
<protein>
    <recommendedName>
        <fullName evidence="7">Helicase ATP-binding domain-containing protein</fullName>
    </recommendedName>
</protein>
<feature type="compositionally biased region" description="Low complexity" evidence="2">
    <location>
        <begin position="1"/>
        <end position="17"/>
    </location>
</feature>
<feature type="region of interest" description="Disordered" evidence="2">
    <location>
        <begin position="1206"/>
        <end position="1237"/>
    </location>
</feature>
<evidence type="ECO:0000313" key="6">
    <source>
        <dbReference type="Proteomes" id="UP000041254"/>
    </source>
</evidence>
<dbReference type="InterPro" id="IPR000330">
    <property type="entry name" value="SNF2_N"/>
</dbReference>
<dbReference type="Pfam" id="PF00271">
    <property type="entry name" value="Helicase_C"/>
    <property type="match status" value="1"/>
</dbReference>
<dbReference type="SUPFAM" id="SSF52540">
    <property type="entry name" value="P-loop containing nucleoside triphosphate hydrolases"/>
    <property type="match status" value="2"/>
</dbReference>
<dbReference type="InterPro" id="IPR049730">
    <property type="entry name" value="SNF2/RAD54-like_C"/>
</dbReference>
<dbReference type="PANTHER" id="PTHR10799">
    <property type="entry name" value="SNF2/RAD54 HELICASE FAMILY"/>
    <property type="match status" value="1"/>
</dbReference>
<dbReference type="PhylomeDB" id="A0A0G4EVD3"/>
<reference evidence="5 6" key="1">
    <citation type="submission" date="2014-11" db="EMBL/GenBank/DDBJ databases">
        <authorList>
            <person name="Zhu J."/>
            <person name="Qi W."/>
            <person name="Song R."/>
        </authorList>
    </citation>
    <scope>NUCLEOTIDE SEQUENCE [LARGE SCALE GENOMIC DNA]</scope>
</reference>
<dbReference type="PROSITE" id="PS51192">
    <property type="entry name" value="HELICASE_ATP_BIND_1"/>
    <property type="match status" value="1"/>
</dbReference>
<evidence type="ECO:0000313" key="5">
    <source>
        <dbReference type="EMBL" id="CEM02581.1"/>
    </source>
</evidence>
<dbReference type="Gene3D" id="3.40.50.300">
    <property type="entry name" value="P-loop containing nucleotide triphosphate hydrolases"/>
    <property type="match status" value="1"/>
</dbReference>
<feature type="compositionally biased region" description="Acidic residues" evidence="2">
    <location>
        <begin position="59"/>
        <end position="70"/>
    </location>
</feature>
<proteinExistence type="predicted"/>
<keyword evidence="1" id="KW-0378">Hydrolase</keyword>
<dbReference type="GO" id="GO:0005524">
    <property type="term" value="F:ATP binding"/>
    <property type="evidence" value="ECO:0007669"/>
    <property type="project" value="InterPro"/>
</dbReference>
<dbReference type="OrthoDB" id="5857104at2759"/>
<feature type="region of interest" description="Disordered" evidence="2">
    <location>
        <begin position="1"/>
        <end position="41"/>
    </location>
</feature>
<dbReference type="Pfam" id="PF00176">
    <property type="entry name" value="SNF2-rel_dom"/>
    <property type="match status" value="1"/>
</dbReference>
<feature type="region of interest" description="Disordered" evidence="2">
    <location>
        <begin position="1067"/>
        <end position="1162"/>
    </location>
</feature>
<dbReference type="STRING" id="1169540.A0A0G4EVD3"/>
<feature type="compositionally biased region" description="Polar residues" evidence="2">
    <location>
        <begin position="938"/>
        <end position="952"/>
    </location>
</feature>
<evidence type="ECO:0000256" key="1">
    <source>
        <dbReference type="ARBA" id="ARBA00022801"/>
    </source>
</evidence>
<dbReference type="Proteomes" id="UP000041254">
    <property type="component" value="Unassembled WGS sequence"/>
</dbReference>
<evidence type="ECO:0000259" key="4">
    <source>
        <dbReference type="PROSITE" id="PS51194"/>
    </source>
</evidence>
<dbReference type="InterPro" id="IPR038718">
    <property type="entry name" value="SNF2-like_sf"/>
</dbReference>
<accession>A0A0G4EVD3</accession>
<feature type="compositionally biased region" description="Basic and acidic residues" evidence="2">
    <location>
        <begin position="1087"/>
        <end position="1100"/>
    </location>
</feature>
<dbReference type="GO" id="GO:0016787">
    <property type="term" value="F:hydrolase activity"/>
    <property type="evidence" value="ECO:0007669"/>
    <property type="project" value="UniProtKB-KW"/>
</dbReference>
<feature type="domain" description="Helicase ATP-binding" evidence="3">
    <location>
        <begin position="292"/>
        <end position="477"/>
    </location>
</feature>
<feature type="region of interest" description="Disordered" evidence="2">
    <location>
        <begin position="879"/>
        <end position="918"/>
    </location>
</feature>
<feature type="compositionally biased region" description="Low complexity" evidence="2">
    <location>
        <begin position="893"/>
        <end position="911"/>
    </location>
</feature>
<dbReference type="InterPro" id="IPR014001">
    <property type="entry name" value="Helicase_ATP-bd"/>
</dbReference>
<dbReference type="InParanoid" id="A0A0G4EVD3"/>
<feature type="compositionally biased region" description="Acidic residues" evidence="2">
    <location>
        <begin position="170"/>
        <end position="192"/>
    </location>
</feature>
<feature type="compositionally biased region" description="Basic and acidic residues" evidence="2">
    <location>
        <begin position="660"/>
        <end position="672"/>
    </location>
</feature>
<evidence type="ECO:0008006" key="7">
    <source>
        <dbReference type="Google" id="ProtNLM"/>
    </source>
</evidence>
<evidence type="ECO:0000256" key="2">
    <source>
        <dbReference type="SAM" id="MobiDB-lite"/>
    </source>
</evidence>
<sequence>MERPLEQQAEPAAAASSAEDDSAALIAKREAEEAKREAEEADRRYAMLLQEAVDDELAAELQREEDEQEGEPVRGRARRRGAAGAAAAAGGGSGLGFLSRRGGIYDELRDILPEDADVRELLNADRLVTRGVARGAVHRQTAEEAEEEKHRRRMAKAKLASDKAKRPPTDDEEEEGSGEGEGDDDEWEEDDGVSARPRRRVLSRAETEEEKQAKLMQLLTAADRCLGRLDQRIREAHHQSKSYTLSQPETSKSAGTLHPFQLEGLTWLLALYGFSKAKASPSPSASALASDQPDDIRVKGCILADEMGLGKTVQTTCLFIHMLEQSNATAASSTPRPSRQKIGPMLVVAPLSVTSHWMSDLAKWGRKCGLKAFLYHGTKEERQESVTREMLDGVASGRISVVVTTYEMLTGNDFTFFKRVEWDIVCVDEAHRLKNPKSRLHQAVRQLTKQFTLLLTGTPLQNDLGELWALLSLLAPSIFESLEDLEGWFSDVDKLIRTNTVESKTLCDRLHQLLRPFILRRTKSEVLADKVPQIKYRVVQLPAGVVQGGTHSMILRSVHRRLQQAESKAHESTLIRNAVMEMRKCSSHPFLTLCKCEWYPCAPARMNIASSPKVAFLVALLKHILTRKSQQLSNHQTPTRRKRASTAAGVTSGRERKRARADGDKEGQGRHEEDEDESGAAVETTAEEPPQDGDRPEVVLVFSQFLEGLDMLEHTLQSLSVPTLRLDGRQSAADRRDTLAQLEAFSGPLLVFLLSTRAGGVGLNLQKASTVVLYDSDWNPQMDIQALSRTHRIGQDRAVLAVRLIIEDSVEEQILRVQEKKMYLSSTVVEQGKFNFDHYRSSASAADQQDDSQEASGKAPKHRMLQHVQQHILSTLLKTHERHHQQHNHKASRAAPSPTSADTPPDDITPSPRDESSFAFTDDFVRGAIEEEDGAQENGGSEQPTPSPTSSKDIGEPPDGDSRVRRSGRLQRGGGRPSAAPRNYPAGLLPLNEPVPLYTSPADLKQDLDSTTPTTAADGDADGSGEAIKRCDGLTNALLRLADPFRSGDALDGFDALHKEDKEPLGGVWVAADSQEATRGGTGEDMEAVRRSARLGKDDSPKDEDELSRDVKRKPSRSRAAGSGGAAAAAKPKAKSGGGRRGGAKKGRGRQRRQAANDSEEELNEALAQIYGAADESDLMFCELCGEPFINFEALQEHVMSECTMASKQGQGGGSGSGSGEGEGEAAQPADDMDICR</sequence>
<feature type="compositionally biased region" description="Basic residues" evidence="2">
    <location>
        <begin position="880"/>
        <end position="892"/>
    </location>
</feature>
<feature type="compositionally biased region" description="Basic and acidic residues" evidence="2">
    <location>
        <begin position="159"/>
        <end position="169"/>
    </location>
</feature>
<dbReference type="VEuPathDB" id="CryptoDB:Vbra_13698"/>
<dbReference type="InterPro" id="IPR001650">
    <property type="entry name" value="Helicase_C-like"/>
</dbReference>
<dbReference type="CDD" id="cd18793">
    <property type="entry name" value="SF2_C_SNF"/>
    <property type="match status" value="1"/>
</dbReference>
<feature type="compositionally biased region" description="Basic residues" evidence="2">
    <location>
        <begin position="1142"/>
        <end position="1153"/>
    </location>
</feature>
<dbReference type="EMBL" id="CDMY01000330">
    <property type="protein sequence ID" value="CEM02581.1"/>
    <property type="molecule type" value="Genomic_DNA"/>
</dbReference>
<gene>
    <name evidence="5" type="ORF">Vbra_13698</name>
</gene>
<feature type="region of interest" description="Disordered" evidence="2">
    <location>
        <begin position="931"/>
        <end position="1025"/>
    </location>
</feature>
<feature type="compositionally biased region" description="Low complexity" evidence="2">
    <location>
        <begin position="1118"/>
        <end position="1131"/>
    </location>
</feature>
<feature type="domain" description="Helicase C-terminal" evidence="4">
    <location>
        <begin position="677"/>
        <end position="835"/>
    </location>
</feature>
<feature type="compositionally biased region" description="Gly residues" evidence="2">
    <location>
        <begin position="1210"/>
        <end position="1221"/>
    </location>
</feature>
<feature type="region of interest" description="Disordered" evidence="2">
    <location>
        <begin position="59"/>
        <end position="96"/>
    </location>
</feature>
<organism evidence="5 6">
    <name type="scientific">Vitrella brassicaformis (strain CCMP3155)</name>
    <dbReference type="NCBI Taxonomy" id="1169540"/>
    <lineage>
        <taxon>Eukaryota</taxon>
        <taxon>Sar</taxon>
        <taxon>Alveolata</taxon>
        <taxon>Colpodellida</taxon>
        <taxon>Vitrellaceae</taxon>
        <taxon>Vitrella</taxon>
    </lineage>
</organism>
<dbReference type="SMART" id="SM00487">
    <property type="entry name" value="DEXDc"/>
    <property type="match status" value="1"/>
</dbReference>
<dbReference type="AlphaFoldDB" id="A0A0G4EVD3"/>
<feature type="region of interest" description="Disordered" evidence="2">
    <location>
        <begin position="136"/>
        <end position="210"/>
    </location>
</feature>
<feature type="region of interest" description="Disordered" evidence="2">
    <location>
        <begin position="841"/>
        <end position="864"/>
    </location>
</feature>
<name>A0A0G4EVD3_VITBC</name>
<feature type="compositionally biased region" description="Basic and acidic residues" evidence="2">
    <location>
        <begin position="27"/>
        <end position="41"/>
    </location>
</feature>